<reference evidence="1" key="1">
    <citation type="submission" date="2014-11" db="EMBL/GenBank/DDBJ databases">
        <authorList>
            <person name="Amaro Gonzalez C."/>
        </authorList>
    </citation>
    <scope>NUCLEOTIDE SEQUENCE</scope>
</reference>
<name>A0A0E9RK24_ANGAN</name>
<accession>A0A0E9RK24</accession>
<organism evidence="1">
    <name type="scientific">Anguilla anguilla</name>
    <name type="common">European freshwater eel</name>
    <name type="synonym">Muraena anguilla</name>
    <dbReference type="NCBI Taxonomy" id="7936"/>
    <lineage>
        <taxon>Eukaryota</taxon>
        <taxon>Metazoa</taxon>
        <taxon>Chordata</taxon>
        <taxon>Craniata</taxon>
        <taxon>Vertebrata</taxon>
        <taxon>Euteleostomi</taxon>
        <taxon>Actinopterygii</taxon>
        <taxon>Neopterygii</taxon>
        <taxon>Teleostei</taxon>
        <taxon>Anguilliformes</taxon>
        <taxon>Anguillidae</taxon>
        <taxon>Anguilla</taxon>
    </lineage>
</organism>
<protein>
    <submittedName>
        <fullName evidence="1">Uncharacterized protein</fullName>
    </submittedName>
</protein>
<proteinExistence type="predicted"/>
<evidence type="ECO:0000313" key="1">
    <source>
        <dbReference type="EMBL" id="JAH29172.1"/>
    </source>
</evidence>
<dbReference type="EMBL" id="GBXM01079405">
    <property type="protein sequence ID" value="JAH29172.1"/>
    <property type="molecule type" value="Transcribed_RNA"/>
</dbReference>
<sequence length="56" mass="6179">MRVLARTKCEGQKRLPTIQSTLLIGETWCGGVMVWACMAASRTSSLVYIDYAIVTV</sequence>
<dbReference type="AlphaFoldDB" id="A0A0E9RK24"/>
<reference evidence="1" key="2">
    <citation type="journal article" date="2015" name="Fish Shellfish Immunol.">
        <title>Early steps in the European eel (Anguilla anguilla)-Vibrio vulnificus interaction in the gills: Role of the RtxA13 toxin.</title>
        <authorList>
            <person name="Callol A."/>
            <person name="Pajuelo D."/>
            <person name="Ebbesson L."/>
            <person name="Teles M."/>
            <person name="MacKenzie S."/>
            <person name="Amaro C."/>
        </authorList>
    </citation>
    <scope>NUCLEOTIDE SEQUENCE</scope>
</reference>